<sequence length="384" mass="41293">MFFAKIQSRTASISDAIYIEVIATLYGTMVPILVAGVCQAIVGTISVAQTGDDFTAILTVLGIIVALARMLVVLTFRRKTRRKPLLDRSEALAWERRYAAGTFTTALLLGLFAARSLFVGDAICLVMAVGIAFGFGAGIVARLSLRPVVALLDFCAVGLPAVVATFLKQWDVPHIAMGLMFLVFIVAGFEMVRLSYNSTLNQMTLKQKFEQLARIDPMTGLLNRSVLATDLERIVADGGSGMVAVQAIDLDHFKAANDRYGHPVGDALLKQVAARLMSVAGPADLIVRMGGDEFILAQRSVGSRGDAELMAQRIFETISAPYHVDGHEIVIGTSIGIALSPEHGKTVEALLARSDAALYRAKERRGGYVLASEPSKSQDRQHAA</sequence>
<feature type="transmembrane region" description="Helical" evidence="1">
    <location>
        <begin position="21"/>
        <end position="42"/>
    </location>
</feature>
<keyword evidence="1" id="KW-0812">Transmembrane</keyword>
<dbReference type="InterPro" id="IPR043128">
    <property type="entry name" value="Rev_trsase/Diguanyl_cyclase"/>
</dbReference>
<dbReference type="SUPFAM" id="SSF55073">
    <property type="entry name" value="Nucleotide cyclase"/>
    <property type="match status" value="1"/>
</dbReference>
<dbReference type="Proteomes" id="UP000243904">
    <property type="component" value="Chromosome I"/>
</dbReference>
<feature type="transmembrane region" description="Helical" evidence="1">
    <location>
        <begin position="97"/>
        <end position="114"/>
    </location>
</feature>
<dbReference type="AlphaFoldDB" id="A0A1H1U5E6"/>
<evidence type="ECO:0000259" key="2">
    <source>
        <dbReference type="PROSITE" id="PS50887"/>
    </source>
</evidence>
<dbReference type="CDD" id="cd01949">
    <property type="entry name" value="GGDEF"/>
    <property type="match status" value="1"/>
</dbReference>
<name>A0A1H1U5E6_9BRAD</name>
<keyword evidence="4" id="KW-1185">Reference proteome</keyword>
<feature type="transmembrane region" description="Helical" evidence="1">
    <location>
        <begin position="120"/>
        <end position="141"/>
    </location>
</feature>
<dbReference type="InterPro" id="IPR029787">
    <property type="entry name" value="Nucleotide_cyclase"/>
</dbReference>
<dbReference type="PANTHER" id="PTHR46663">
    <property type="entry name" value="DIGUANYLATE CYCLASE DGCT-RELATED"/>
    <property type="match status" value="1"/>
</dbReference>
<gene>
    <name evidence="3" type="ORF">SAMN05444158_2816</name>
</gene>
<dbReference type="Gene3D" id="3.30.70.270">
    <property type="match status" value="1"/>
</dbReference>
<dbReference type="InterPro" id="IPR000160">
    <property type="entry name" value="GGDEF_dom"/>
</dbReference>
<dbReference type="InterPro" id="IPR052163">
    <property type="entry name" value="DGC-Regulatory_Protein"/>
</dbReference>
<feature type="transmembrane region" description="Helical" evidence="1">
    <location>
        <begin position="148"/>
        <end position="167"/>
    </location>
</feature>
<accession>A0A1H1U5E6</accession>
<evidence type="ECO:0000256" key="1">
    <source>
        <dbReference type="SAM" id="Phobius"/>
    </source>
</evidence>
<evidence type="ECO:0000313" key="4">
    <source>
        <dbReference type="Proteomes" id="UP000243904"/>
    </source>
</evidence>
<dbReference type="EMBL" id="LT629750">
    <property type="protein sequence ID" value="SDS67573.1"/>
    <property type="molecule type" value="Genomic_DNA"/>
</dbReference>
<dbReference type="PANTHER" id="PTHR46663:SF2">
    <property type="entry name" value="GGDEF DOMAIN-CONTAINING PROTEIN"/>
    <property type="match status" value="1"/>
</dbReference>
<evidence type="ECO:0000313" key="3">
    <source>
        <dbReference type="EMBL" id="SDS67573.1"/>
    </source>
</evidence>
<reference evidence="4" key="1">
    <citation type="submission" date="2016-10" db="EMBL/GenBank/DDBJ databases">
        <authorList>
            <person name="Varghese N."/>
            <person name="Submissions S."/>
        </authorList>
    </citation>
    <scope>NUCLEOTIDE SEQUENCE [LARGE SCALE GENOMIC DNA]</scope>
    <source>
        <strain evidence="4">GAS369</strain>
    </source>
</reference>
<keyword evidence="1" id="KW-0472">Membrane</keyword>
<dbReference type="Pfam" id="PF00990">
    <property type="entry name" value="GGDEF"/>
    <property type="match status" value="1"/>
</dbReference>
<protein>
    <submittedName>
        <fullName evidence="3">Diguanylate cyclase</fullName>
    </submittedName>
</protein>
<proteinExistence type="predicted"/>
<dbReference type="RefSeq" id="WP_146687686.1">
    <property type="nucleotide sequence ID" value="NZ_LT629750.1"/>
</dbReference>
<dbReference type="SMART" id="SM00267">
    <property type="entry name" value="GGDEF"/>
    <property type="match status" value="1"/>
</dbReference>
<feature type="transmembrane region" description="Helical" evidence="1">
    <location>
        <begin position="54"/>
        <end position="76"/>
    </location>
</feature>
<feature type="domain" description="GGDEF" evidence="2">
    <location>
        <begin position="241"/>
        <end position="374"/>
    </location>
</feature>
<feature type="transmembrane region" description="Helical" evidence="1">
    <location>
        <begin position="173"/>
        <end position="196"/>
    </location>
</feature>
<dbReference type="NCBIfam" id="TIGR00254">
    <property type="entry name" value="GGDEF"/>
    <property type="match status" value="1"/>
</dbReference>
<organism evidence="3 4">
    <name type="scientific">Bradyrhizobium canariense</name>
    <dbReference type="NCBI Taxonomy" id="255045"/>
    <lineage>
        <taxon>Bacteria</taxon>
        <taxon>Pseudomonadati</taxon>
        <taxon>Pseudomonadota</taxon>
        <taxon>Alphaproteobacteria</taxon>
        <taxon>Hyphomicrobiales</taxon>
        <taxon>Nitrobacteraceae</taxon>
        <taxon>Bradyrhizobium</taxon>
    </lineage>
</organism>
<dbReference type="PROSITE" id="PS50887">
    <property type="entry name" value="GGDEF"/>
    <property type="match status" value="1"/>
</dbReference>
<keyword evidence="1" id="KW-1133">Transmembrane helix</keyword>